<dbReference type="EMBL" id="JAEHOE010000020">
    <property type="protein sequence ID" value="KAG2496167.1"/>
    <property type="molecule type" value="Genomic_DNA"/>
</dbReference>
<feature type="compositionally biased region" description="Basic and acidic residues" evidence="1">
    <location>
        <begin position="597"/>
        <end position="606"/>
    </location>
</feature>
<dbReference type="Proteomes" id="UP000612055">
    <property type="component" value="Unassembled WGS sequence"/>
</dbReference>
<comment type="caution">
    <text evidence="2">The sequence shown here is derived from an EMBL/GenBank/DDBJ whole genome shotgun (WGS) entry which is preliminary data.</text>
</comment>
<gene>
    <name evidence="2" type="ORF">HYH03_005768</name>
</gene>
<accession>A0A836C1S8</accession>
<protein>
    <recommendedName>
        <fullName evidence="4">Ankyrin repeat domain-containing protein</fullName>
    </recommendedName>
</protein>
<dbReference type="GO" id="GO:0071944">
    <property type="term" value="C:cell periphery"/>
    <property type="evidence" value="ECO:0007669"/>
    <property type="project" value="TreeGrafter"/>
</dbReference>
<evidence type="ECO:0000313" key="2">
    <source>
        <dbReference type="EMBL" id="KAG2496167.1"/>
    </source>
</evidence>
<dbReference type="SUPFAM" id="SSF48403">
    <property type="entry name" value="Ankyrin repeat"/>
    <property type="match status" value="1"/>
</dbReference>
<dbReference type="AlphaFoldDB" id="A0A836C1S8"/>
<name>A0A836C1S8_9CHLO</name>
<dbReference type="OrthoDB" id="63514at2759"/>
<evidence type="ECO:0008006" key="4">
    <source>
        <dbReference type="Google" id="ProtNLM"/>
    </source>
</evidence>
<dbReference type="Gene3D" id="1.25.40.20">
    <property type="entry name" value="Ankyrin repeat-containing domain"/>
    <property type="match status" value="1"/>
</dbReference>
<dbReference type="PANTHER" id="PTHR12393:SF6">
    <property type="entry name" value="SPHINGOMYELIN PHOSPHODIESTERASE 2"/>
    <property type="match status" value="1"/>
</dbReference>
<proteinExistence type="predicted"/>
<organism evidence="2 3">
    <name type="scientific">Edaphochlamys debaryana</name>
    <dbReference type="NCBI Taxonomy" id="47281"/>
    <lineage>
        <taxon>Eukaryota</taxon>
        <taxon>Viridiplantae</taxon>
        <taxon>Chlorophyta</taxon>
        <taxon>core chlorophytes</taxon>
        <taxon>Chlorophyceae</taxon>
        <taxon>CS clade</taxon>
        <taxon>Chlamydomonadales</taxon>
        <taxon>Chlamydomonadales incertae sedis</taxon>
        <taxon>Edaphochlamys</taxon>
    </lineage>
</organism>
<evidence type="ECO:0000313" key="3">
    <source>
        <dbReference type="Proteomes" id="UP000612055"/>
    </source>
</evidence>
<dbReference type="GO" id="GO:0016020">
    <property type="term" value="C:membrane"/>
    <property type="evidence" value="ECO:0007669"/>
    <property type="project" value="TreeGrafter"/>
</dbReference>
<evidence type="ECO:0000256" key="1">
    <source>
        <dbReference type="SAM" id="MobiDB-lite"/>
    </source>
</evidence>
<sequence>MDTPPHDGSRAWIPELVDRVASFLPASDACSLRLVNRATAAQLQRYATIHLSQPVHPAIFAARWSAPDACRNLTSANRRLLVSLTAASGVVENLAVASQAAGFWAPRAAAVQAAAAAGRLDCCRWLSERLQLTHKEQLEVLLAAARGGHTVCCQWVLDSGFKPGPGDWPQALTAAATGGSQDACAWCLDPSRGGVGAWNDAAVRLALREGHVALSAWLAAQRPAGACAGIMASWGRLLAAARGCGAAAFQRLCEADGVLESMLDPHKRSLLMEAVVSPTDWRAKADYLYQQGGWSPDDALEVPPVWPRGDAAMPERLGWLQAHGCRLTGVKAARVLVAAVARANAEGVAWLLRAGVRPVVGGGGGEGEAAGQEAEATVSGWSEAVRKAAEEGSVEVLRLLIEAGCPLGEADRRSALAAAARGGHLAAIRLLTSAYGIGGSRRVASELFKSAVASGSVEVLAWLRTRGCGIAPGEEARELELMWAAAASAGCEAALEFLATRAGCPLPEDGGRACGAALEGGDLSTLRTLQRLGLPCGRGRGLLHKAACARLPLPVLEELLAMGCEPESWKEVARGVQESWPPCEERRRLEVWLAQQRQREGGRSRGDAGTGAARGGKNSRAKPGPQGSRFLGLEPPLWLAMLALAVWWRSWGKS</sequence>
<dbReference type="GO" id="GO:0030149">
    <property type="term" value="P:sphingolipid catabolic process"/>
    <property type="evidence" value="ECO:0007669"/>
    <property type="project" value="TreeGrafter"/>
</dbReference>
<dbReference type="GO" id="GO:0004620">
    <property type="term" value="F:phospholipase activity"/>
    <property type="evidence" value="ECO:0007669"/>
    <property type="project" value="TreeGrafter"/>
</dbReference>
<keyword evidence="3" id="KW-1185">Reference proteome</keyword>
<feature type="region of interest" description="Disordered" evidence="1">
    <location>
        <begin position="596"/>
        <end position="628"/>
    </location>
</feature>
<dbReference type="GO" id="GO:0005783">
    <property type="term" value="C:endoplasmic reticulum"/>
    <property type="evidence" value="ECO:0007669"/>
    <property type="project" value="TreeGrafter"/>
</dbReference>
<dbReference type="InterPro" id="IPR036770">
    <property type="entry name" value="Ankyrin_rpt-contain_sf"/>
</dbReference>
<reference evidence="2" key="1">
    <citation type="journal article" date="2020" name="bioRxiv">
        <title>Comparative genomics of Chlamydomonas.</title>
        <authorList>
            <person name="Craig R.J."/>
            <person name="Hasan A.R."/>
            <person name="Ness R.W."/>
            <person name="Keightley P.D."/>
        </authorList>
    </citation>
    <scope>NUCLEOTIDE SEQUENCE</scope>
    <source>
        <strain evidence="2">CCAP 11/70</strain>
    </source>
</reference>
<dbReference type="PANTHER" id="PTHR12393">
    <property type="entry name" value="SPHINGOMYELIN PHOSPHODIESTERASE RELATED"/>
    <property type="match status" value="1"/>
</dbReference>
<dbReference type="GO" id="GO:0046513">
    <property type="term" value="P:ceramide biosynthetic process"/>
    <property type="evidence" value="ECO:0007669"/>
    <property type="project" value="TreeGrafter"/>
</dbReference>